<feature type="compositionally biased region" description="Low complexity" evidence="1">
    <location>
        <begin position="14"/>
        <end position="28"/>
    </location>
</feature>
<reference evidence="2" key="1">
    <citation type="journal article" date="2020" name="Stud. Mycol.">
        <title>101 Dothideomycetes genomes: a test case for predicting lifestyles and emergence of pathogens.</title>
        <authorList>
            <person name="Haridas S."/>
            <person name="Albert R."/>
            <person name="Binder M."/>
            <person name="Bloem J."/>
            <person name="Labutti K."/>
            <person name="Salamov A."/>
            <person name="Andreopoulos B."/>
            <person name="Baker S."/>
            <person name="Barry K."/>
            <person name="Bills G."/>
            <person name="Bluhm B."/>
            <person name="Cannon C."/>
            <person name="Castanera R."/>
            <person name="Culley D."/>
            <person name="Daum C."/>
            <person name="Ezra D."/>
            <person name="Gonzalez J."/>
            <person name="Henrissat B."/>
            <person name="Kuo A."/>
            <person name="Liang C."/>
            <person name="Lipzen A."/>
            <person name="Lutzoni F."/>
            <person name="Magnuson J."/>
            <person name="Mondo S."/>
            <person name="Nolan M."/>
            <person name="Ohm R."/>
            <person name="Pangilinan J."/>
            <person name="Park H.-J."/>
            <person name="Ramirez L."/>
            <person name="Alfaro M."/>
            <person name="Sun H."/>
            <person name="Tritt A."/>
            <person name="Yoshinaga Y."/>
            <person name="Zwiers L.-H."/>
            <person name="Turgeon B."/>
            <person name="Goodwin S."/>
            <person name="Spatafora J."/>
            <person name="Crous P."/>
            <person name="Grigoriev I."/>
        </authorList>
    </citation>
    <scope>NUCLEOTIDE SEQUENCE</scope>
    <source>
        <strain evidence="2">CBS 480.64</strain>
    </source>
</reference>
<sequence length="125" mass="14324">MRSPSRHCGRPFVSRWSTPTRRTTTASSGKLKGWRSCCRWRTAPSKTPADIPGAGKRRNRLLPAIIVDVSICKGIAMLRQIPKAKNYKPDYGIGWRWSSGTTHHGADRRYNSQRSDRYRRCSKLH</sequence>
<organism evidence="2 3">
    <name type="scientific">Piedraia hortae CBS 480.64</name>
    <dbReference type="NCBI Taxonomy" id="1314780"/>
    <lineage>
        <taxon>Eukaryota</taxon>
        <taxon>Fungi</taxon>
        <taxon>Dikarya</taxon>
        <taxon>Ascomycota</taxon>
        <taxon>Pezizomycotina</taxon>
        <taxon>Dothideomycetes</taxon>
        <taxon>Dothideomycetidae</taxon>
        <taxon>Capnodiales</taxon>
        <taxon>Piedraiaceae</taxon>
        <taxon>Piedraia</taxon>
    </lineage>
</organism>
<dbReference type="EMBL" id="MU005968">
    <property type="protein sequence ID" value="KAF2862066.1"/>
    <property type="molecule type" value="Genomic_DNA"/>
</dbReference>
<feature type="region of interest" description="Disordered" evidence="1">
    <location>
        <begin position="1"/>
        <end position="33"/>
    </location>
</feature>
<accession>A0A6A7C3A7</accession>
<evidence type="ECO:0000313" key="3">
    <source>
        <dbReference type="Proteomes" id="UP000799421"/>
    </source>
</evidence>
<dbReference type="AlphaFoldDB" id="A0A6A7C3A7"/>
<keyword evidence="3" id="KW-1185">Reference proteome</keyword>
<gene>
    <name evidence="2" type="ORF">K470DRAFT_22283</name>
</gene>
<proteinExistence type="predicted"/>
<name>A0A6A7C3A7_9PEZI</name>
<dbReference type="Proteomes" id="UP000799421">
    <property type="component" value="Unassembled WGS sequence"/>
</dbReference>
<protein>
    <submittedName>
        <fullName evidence="2">Uncharacterized protein</fullName>
    </submittedName>
</protein>
<evidence type="ECO:0000256" key="1">
    <source>
        <dbReference type="SAM" id="MobiDB-lite"/>
    </source>
</evidence>
<evidence type="ECO:0000313" key="2">
    <source>
        <dbReference type="EMBL" id="KAF2862066.1"/>
    </source>
</evidence>